<feature type="transmembrane region" description="Helical" evidence="8">
    <location>
        <begin position="172"/>
        <end position="192"/>
    </location>
</feature>
<feature type="domain" description="ABC transmembrane type-1" evidence="10">
    <location>
        <begin position="29"/>
        <end position="331"/>
    </location>
</feature>
<dbReference type="FunFam" id="3.40.50.300:FF:000287">
    <property type="entry name" value="Multidrug ABC transporter ATP-binding protein"/>
    <property type="match status" value="1"/>
</dbReference>
<dbReference type="GO" id="GO:0005524">
    <property type="term" value="F:ATP binding"/>
    <property type="evidence" value="ECO:0007669"/>
    <property type="project" value="UniProtKB-KW"/>
</dbReference>
<dbReference type="PROSITE" id="PS50929">
    <property type="entry name" value="ABC_TM1F"/>
    <property type="match status" value="1"/>
</dbReference>
<feature type="transmembrane region" description="Helical" evidence="8">
    <location>
        <begin position="198"/>
        <end position="218"/>
    </location>
</feature>
<dbReference type="Pfam" id="PF00005">
    <property type="entry name" value="ABC_tran"/>
    <property type="match status" value="1"/>
</dbReference>
<dbReference type="InterPro" id="IPR003593">
    <property type="entry name" value="AAA+_ATPase"/>
</dbReference>
<gene>
    <name evidence="11" type="ORF">METZ01_LOCUS32737</name>
</gene>
<dbReference type="Gene3D" id="3.40.50.300">
    <property type="entry name" value="P-loop containing nucleotide triphosphate hydrolases"/>
    <property type="match status" value="1"/>
</dbReference>
<dbReference type="GO" id="GO:0016020">
    <property type="term" value="C:membrane"/>
    <property type="evidence" value="ECO:0007669"/>
    <property type="project" value="UniProtKB-SubCell"/>
</dbReference>
<evidence type="ECO:0000256" key="2">
    <source>
        <dbReference type="ARBA" id="ARBA00022448"/>
    </source>
</evidence>
<dbReference type="InterPro" id="IPR003439">
    <property type="entry name" value="ABC_transporter-like_ATP-bd"/>
</dbReference>
<dbReference type="InterPro" id="IPR039421">
    <property type="entry name" value="Type_1_exporter"/>
</dbReference>
<evidence type="ECO:0000313" key="11">
    <source>
        <dbReference type="EMBL" id="SUZ79883.1"/>
    </source>
</evidence>
<dbReference type="GO" id="GO:0015421">
    <property type="term" value="F:ABC-type oligopeptide transporter activity"/>
    <property type="evidence" value="ECO:0007669"/>
    <property type="project" value="TreeGrafter"/>
</dbReference>
<dbReference type="SUPFAM" id="SSF90123">
    <property type="entry name" value="ABC transporter transmembrane region"/>
    <property type="match status" value="1"/>
</dbReference>
<dbReference type="PANTHER" id="PTHR43394">
    <property type="entry name" value="ATP-DEPENDENT PERMEASE MDL1, MITOCHONDRIAL"/>
    <property type="match status" value="1"/>
</dbReference>
<evidence type="ECO:0000256" key="6">
    <source>
        <dbReference type="ARBA" id="ARBA00022989"/>
    </source>
</evidence>
<feature type="domain" description="ABC transporter" evidence="9">
    <location>
        <begin position="373"/>
        <end position="607"/>
    </location>
</feature>
<dbReference type="PANTHER" id="PTHR43394:SF1">
    <property type="entry name" value="ATP-BINDING CASSETTE SUB-FAMILY B MEMBER 10, MITOCHONDRIAL"/>
    <property type="match status" value="1"/>
</dbReference>
<dbReference type="InterPro" id="IPR017871">
    <property type="entry name" value="ABC_transporter-like_CS"/>
</dbReference>
<dbReference type="InterPro" id="IPR027417">
    <property type="entry name" value="P-loop_NTPase"/>
</dbReference>
<keyword evidence="5" id="KW-0067">ATP-binding</keyword>
<dbReference type="PROSITE" id="PS00211">
    <property type="entry name" value="ABC_TRANSPORTER_1"/>
    <property type="match status" value="1"/>
</dbReference>
<keyword evidence="2" id="KW-0813">Transport</keyword>
<dbReference type="Gene3D" id="1.20.1560.10">
    <property type="entry name" value="ABC transporter type 1, transmembrane domain"/>
    <property type="match status" value="1"/>
</dbReference>
<dbReference type="EMBL" id="UINC01001405">
    <property type="protein sequence ID" value="SUZ79883.1"/>
    <property type="molecule type" value="Genomic_DNA"/>
</dbReference>
<dbReference type="InterPro" id="IPR011527">
    <property type="entry name" value="ABC1_TM_dom"/>
</dbReference>
<evidence type="ECO:0000256" key="5">
    <source>
        <dbReference type="ARBA" id="ARBA00022840"/>
    </source>
</evidence>
<keyword evidence="3 8" id="KW-0812">Transmembrane</keyword>
<evidence type="ECO:0000259" key="9">
    <source>
        <dbReference type="PROSITE" id="PS50893"/>
    </source>
</evidence>
<sequence length="624" mass="68587">MKLNWDYPKSISPVPRIVPLMTPHGAFLVLASVSAFLFAVLDAWVYVLLIPFVETLFSSSGGPGFASATGMDRLLEATVYQWVDIAGDPLVAIGRIIILIILVFLIKNIFHFSRTYFVARVEQGVNRDLRNQIYGHLISLDLSFFNRTRLGQVVSRLTTEVEQFRRLVTTELFKVLSASLEFSVAVIAMVLISWQLTAAAFVVVPLAMIFWGPLVGVLRKLDHSVLDLGGDITAHIQETFSGIRLVKSSSSEKRERERFSGLTGEYFRRFMRAEFVRALAPPLTELLAAAGTVVILWFGARLVVAGEVTGPEFVGFLGLSVKLYSPVKNVAKFPAIAQPGLVAAERIFDFLDIPHEVSDVSGACSIREVKSTISFEDVSFSYRRGEPVLRGISFQASRGDVIALVGPSGAGKSTLVDLLGRFFDVDAGCIMLDGLDIRQLRIEDLRSLFAIVSQDTVLFHDTVSSNIAYGRPGASHSDIVAAATAAYAHEFITEMPRGYDTIVGERGMELSGGERQRVAIARALLMNRPILVLDEAMSSVDPAAERAIQEATSHLMVGRTVFVIAHRLSTILNANKILVMDKGEIIEQGDHGTLITKAGLYRRLYDLQFNEADLVGSRWSADEI</sequence>
<reference evidence="11" key="1">
    <citation type="submission" date="2018-05" db="EMBL/GenBank/DDBJ databases">
        <authorList>
            <person name="Lanie J.A."/>
            <person name="Ng W.-L."/>
            <person name="Kazmierczak K.M."/>
            <person name="Andrzejewski T.M."/>
            <person name="Davidsen T.M."/>
            <person name="Wayne K.J."/>
            <person name="Tettelin H."/>
            <person name="Glass J.I."/>
            <person name="Rusch D."/>
            <person name="Podicherti R."/>
            <person name="Tsui H.-C.T."/>
            <person name="Winkler M.E."/>
        </authorList>
    </citation>
    <scope>NUCLEOTIDE SEQUENCE</scope>
</reference>
<organism evidence="11">
    <name type="scientific">marine metagenome</name>
    <dbReference type="NCBI Taxonomy" id="408172"/>
    <lineage>
        <taxon>unclassified sequences</taxon>
        <taxon>metagenomes</taxon>
        <taxon>ecological metagenomes</taxon>
    </lineage>
</organism>
<dbReference type="AlphaFoldDB" id="A0A381QQP6"/>
<dbReference type="SMART" id="SM00382">
    <property type="entry name" value="AAA"/>
    <property type="match status" value="1"/>
</dbReference>
<proteinExistence type="predicted"/>
<evidence type="ECO:0000256" key="4">
    <source>
        <dbReference type="ARBA" id="ARBA00022741"/>
    </source>
</evidence>
<dbReference type="PROSITE" id="PS50893">
    <property type="entry name" value="ABC_TRANSPORTER_2"/>
    <property type="match status" value="1"/>
</dbReference>
<evidence type="ECO:0000256" key="8">
    <source>
        <dbReference type="SAM" id="Phobius"/>
    </source>
</evidence>
<evidence type="ECO:0008006" key="12">
    <source>
        <dbReference type="Google" id="ProtNLM"/>
    </source>
</evidence>
<comment type="subcellular location">
    <subcellularLocation>
        <location evidence="1">Membrane</location>
        <topology evidence="1">Multi-pass membrane protein</topology>
    </subcellularLocation>
</comment>
<evidence type="ECO:0000256" key="3">
    <source>
        <dbReference type="ARBA" id="ARBA00022692"/>
    </source>
</evidence>
<keyword evidence="4" id="KW-0547">Nucleotide-binding</keyword>
<protein>
    <recommendedName>
        <fullName evidence="12">ABC transporter ATP-binding protein</fullName>
    </recommendedName>
</protein>
<name>A0A381QQP6_9ZZZZ</name>
<dbReference type="GO" id="GO:0016887">
    <property type="term" value="F:ATP hydrolysis activity"/>
    <property type="evidence" value="ECO:0007669"/>
    <property type="project" value="InterPro"/>
</dbReference>
<feature type="transmembrane region" description="Helical" evidence="8">
    <location>
        <begin position="26"/>
        <end position="49"/>
    </location>
</feature>
<keyword evidence="6 8" id="KW-1133">Transmembrane helix</keyword>
<dbReference type="Pfam" id="PF00664">
    <property type="entry name" value="ABC_membrane"/>
    <property type="match status" value="1"/>
</dbReference>
<accession>A0A381QQP6</accession>
<dbReference type="SUPFAM" id="SSF52540">
    <property type="entry name" value="P-loop containing nucleoside triphosphate hydrolases"/>
    <property type="match status" value="1"/>
</dbReference>
<feature type="transmembrane region" description="Helical" evidence="8">
    <location>
        <begin position="90"/>
        <end position="110"/>
    </location>
</feature>
<evidence type="ECO:0000256" key="1">
    <source>
        <dbReference type="ARBA" id="ARBA00004141"/>
    </source>
</evidence>
<evidence type="ECO:0000259" key="10">
    <source>
        <dbReference type="PROSITE" id="PS50929"/>
    </source>
</evidence>
<feature type="transmembrane region" description="Helical" evidence="8">
    <location>
        <begin position="278"/>
        <end position="300"/>
    </location>
</feature>
<dbReference type="InterPro" id="IPR036640">
    <property type="entry name" value="ABC1_TM_sf"/>
</dbReference>
<evidence type="ECO:0000256" key="7">
    <source>
        <dbReference type="ARBA" id="ARBA00023136"/>
    </source>
</evidence>
<dbReference type="CDD" id="cd18552">
    <property type="entry name" value="ABC_6TM_MsbA_like"/>
    <property type="match status" value="1"/>
</dbReference>
<keyword evidence="7 8" id="KW-0472">Membrane</keyword>